<name>A0ABR1Z1T3_9PEZI</name>
<feature type="compositionally biased region" description="Polar residues" evidence="1">
    <location>
        <begin position="459"/>
        <end position="486"/>
    </location>
</feature>
<organism evidence="2 3">
    <name type="scientific">Phyllosticta capitalensis</name>
    <dbReference type="NCBI Taxonomy" id="121624"/>
    <lineage>
        <taxon>Eukaryota</taxon>
        <taxon>Fungi</taxon>
        <taxon>Dikarya</taxon>
        <taxon>Ascomycota</taxon>
        <taxon>Pezizomycotina</taxon>
        <taxon>Dothideomycetes</taxon>
        <taxon>Dothideomycetes incertae sedis</taxon>
        <taxon>Botryosphaeriales</taxon>
        <taxon>Phyllostictaceae</taxon>
        <taxon>Phyllosticta</taxon>
    </lineage>
</organism>
<accession>A0ABR1Z1T3</accession>
<feature type="compositionally biased region" description="Basic and acidic residues" evidence="1">
    <location>
        <begin position="442"/>
        <end position="456"/>
    </location>
</feature>
<proteinExistence type="predicted"/>
<gene>
    <name evidence="2" type="ORF">HDK90DRAFT_166433</name>
</gene>
<evidence type="ECO:0000313" key="3">
    <source>
        <dbReference type="Proteomes" id="UP001492380"/>
    </source>
</evidence>
<evidence type="ECO:0000313" key="2">
    <source>
        <dbReference type="EMBL" id="KAK8244710.1"/>
    </source>
</evidence>
<keyword evidence="3" id="KW-1185">Reference proteome</keyword>
<feature type="region of interest" description="Disordered" evidence="1">
    <location>
        <begin position="398"/>
        <end position="486"/>
    </location>
</feature>
<evidence type="ECO:0000256" key="1">
    <source>
        <dbReference type="SAM" id="MobiDB-lite"/>
    </source>
</evidence>
<protein>
    <submittedName>
        <fullName evidence="2">Uncharacterized protein</fullName>
    </submittedName>
</protein>
<comment type="caution">
    <text evidence="2">The sequence shown here is derived from an EMBL/GenBank/DDBJ whole genome shotgun (WGS) entry which is preliminary data.</text>
</comment>
<sequence>MRLDARAAPKARLPRPWPATTDSSSPAALLLLHLSPRLTTPSASFGLISASFCSAKVKSALGSIRRWSSYSYSTSQSHHQLRTASFTQAFMTPAARNPESTSFTSPSNKAPLPNHRIALEMASLPSLPPLGPIVLQFPFGFDATLDPGPSTTRQEDAPDNKSMSGDSSMRKVAFARAEASSELGGDAAVPEAVPVSEPVSVPEAVTAPESTAVPEVVTNEVVAPPEPVVTTVPAPEETVVNEVPTECPTKKVETVEAAEPVPAVRRASTVVVTVPAEAAEEQSVAATEPRPLSRKSTTITITVAENEAAPPPRKASLPTPRAQFVNAESVEAPVRSETVKLEGGTSVTVTEAPPVKETRKKAKKVKTKKVRVVKRVRVMSLWRRILAKVMRKRAEQKAEKAMGVDGTLSPQDATENSVRPGLDGSVNRRPEPEVASNTSEMRTCDSSRVAVDEFFSHDGATQSDAQNPTDAASSRQETCTASARGS</sequence>
<feature type="region of interest" description="Disordered" evidence="1">
    <location>
        <begin position="1"/>
        <end position="22"/>
    </location>
</feature>
<feature type="region of interest" description="Disordered" evidence="1">
    <location>
        <begin position="145"/>
        <end position="170"/>
    </location>
</feature>
<dbReference type="EMBL" id="JBBWRZ010000002">
    <property type="protein sequence ID" value="KAK8244710.1"/>
    <property type="molecule type" value="Genomic_DNA"/>
</dbReference>
<dbReference type="Proteomes" id="UP001492380">
    <property type="component" value="Unassembled WGS sequence"/>
</dbReference>
<reference evidence="2 3" key="1">
    <citation type="submission" date="2024-04" db="EMBL/GenBank/DDBJ databases">
        <title>Phyllosticta paracitricarpa is synonymous to the EU quarantine fungus P. citricarpa based on phylogenomic analyses.</title>
        <authorList>
            <consortium name="Lawrence Berkeley National Laboratory"/>
            <person name="Van Ingen-Buijs V.A."/>
            <person name="Van Westerhoven A.C."/>
            <person name="Haridas S."/>
            <person name="Skiadas P."/>
            <person name="Martin F."/>
            <person name="Groenewald J.Z."/>
            <person name="Crous P.W."/>
            <person name="Seidl M.F."/>
        </authorList>
    </citation>
    <scope>NUCLEOTIDE SEQUENCE [LARGE SCALE GENOMIC DNA]</scope>
    <source>
        <strain evidence="2 3">CBS 123374</strain>
    </source>
</reference>
<feature type="compositionally biased region" description="Polar residues" evidence="1">
    <location>
        <begin position="408"/>
        <end position="417"/>
    </location>
</feature>